<accession>A0ABT4XI14</accession>
<dbReference type="InterPro" id="IPR029058">
    <property type="entry name" value="AB_hydrolase_fold"/>
</dbReference>
<reference evidence="2 3" key="1">
    <citation type="submission" date="2023-01" db="EMBL/GenBank/DDBJ databases">
        <title>Pseudomonas SA3-5T sp. nov., isolated from tidal flat sediment.</title>
        <authorList>
            <person name="Kim H.S."/>
            <person name="Kim J.-S."/>
            <person name="Suh M.K."/>
            <person name="Eom M.K."/>
            <person name="Lee J.-S."/>
        </authorList>
    </citation>
    <scope>NUCLEOTIDE SEQUENCE [LARGE SCALE GENOMIC DNA]</scope>
    <source>
        <strain evidence="2 3">SA3-5</strain>
    </source>
</reference>
<feature type="domain" description="AB hydrolase-1" evidence="1">
    <location>
        <begin position="64"/>
        <end position="293"/>
    </location>
</feature>
<keyword evidence="3" id="KW-1185">Reference proteome</keyword>
<dbReference type="InterPro" id="IPR050266">
    <property type="entry name" value="AB_hydrolase_sf"/>
</dbReference>
<dbReference type="SUPFAM" id="SSF53474">
    <property type="entry name" value="alpha/beta-Hydrolases"/>
    <property type="match status" value="1"/>
</dbReference>
<dbReference type="EMBL" id="JAQJZJ010000007">
    <property type="protein sequence ID" value="MDA7087843.1"/>
    <property type="molecule type" value="Genomic_DNA"/>
</dbReference>
<evidence type="ECO:0000259" key="1">
    <source>
        <dbReference type="Pfam" id="PF00561"/>
    </source>
</evidence>
<protein>
    <submittedName>
        <fullName evidence="2">Alpha/beta hydrolase</fullName>
    </submittedName>
</protein>
<comment type="caution">
    <text evidence="2">The sequence shown here is derived from an EMBL/GenBank/DDBJ whole genome shotgun (WGS) entry which is preliminary data.</text>
</comment>
<sequence>MKKLLLGLILLLGGAAATLYFCPAALLVTTQLIEQQRADLSAKQLTVSDLSIHYYQGGPSNGETILMIHGFAASKDNWLQFARYFTEDYQVIALDLPGFGDSSKPYASYDIGTQVERLAAFTQALKIKKLHLIGNSMGGHISALYAARYPEQILSVALLDNAGIDAPKTSELIERLEHGEPNPLIVKTQQQFDQLLELLFVQVPNIPERLKHYLAARSIANSAFNERIFAQLVSRYIPLEPVLPKIQAPTLLLWGAQDRVLDVSSIEVMQPLLRRPSVVIMQNCGHAPMIERPEETAEHYRAFLHRVAAEPE</sequence>
<proteinExistence type="predicted"/>
<dbReference type="PRINTS" id="PR00111">
    <property type="entry name" value="ABHYDROLASE"/>
</dbReference>
<dbReference type="Gene3D" id="3.40.50.1820">
    <property type="entry name" value="alpha/beta hydrolase"/>
    <property type="match status" value="1"/>
</dbReference>
<dbReference type="RefSeq" id="WP_271348706.1">
    <property type="nucleotide sequence ID" value="NZ_JAQJZJ010000007.1"/>
</dbReference>
<dbReference type="Pfam" id="PF00561">
    <property type="entry name" value="Abhydrolase_1"/>
    <property type="match status" value="1"/>
</dbReference>
<dbReference type="PANTHER" id="PTHR43798:SF33">
    <property type="entry name" value="HYDROLASE, PUTATIVE (AFU_ORTHOLOGUE AFUA_2G14860)-RELATED"/>
    <property type="match status" value="1"/>
</dbReference>
<keyword evidence="2" id="KW-0378">Hydrolase</keyword>
<dbReference type="Proteomes" id="UP001212042">
    <property type="component" value="Unassembled WGS sequence"/>
</dbReference>
<dbReference type="PANTHER" id="PTHR43798">
    <property type="entry name" value="MONOACYLGLYCEROL LIPASE"/>
    <property type="match status" value="1"/>
</dbReference>
<evidence type="ECO:0000313" key="3">
    <source>
        <dbReference type="Proteomes" id="UP001212042"/>
    </source>
</evidence>
<gene>
    <name evidence="2" type="ORF">PH586_15740</name>
</gene>
<name>A0ABT4XI14_9PSED</name>
<dbReference type="InterPro" id="IPR000073">
    <property type="entry name" value="AB_hydrolase_1"/>
</dbReference>
<dbReference type="GO" id="GO:0016787">
    <property type="term" value="F:hydrolase activity"/>
    <property type="evidence" value="ECO:0007669"/>
    <property type="project" value="UniProtKB-KW"/>
</dbReference>
<evidence type="ECO:0000313" key="2">
    <source>
        <dbReference type="EMBL" id="MDA7087843.1"/>
    </source>
</evidence>
<organism evidence="2 3">
    <name type="scientific">Pseudomonas aestuarii</name>
    <dbReference type="NCBI Taxonomy" id="3018340"/>
    <lineage>
        <taxon>Bacteria</taxon>
        <taxon>Pseudomonadati</taxon>
        <taxon>Pseudomonadota</taxon>
        <taxon>Gammaproteobacteria</taxon>
        <taxon>Pseudomonadales</taxon>
        <taxon>Pseudomonadaceae</taxon>
        <taxon>Pseudomonas</taxon>
    </lineage>
</organism>